<feature type="region of interest" description="Disordered" evidence="1">
    <location>
        <begin position="307"/>
        <end position="326"/>
    </location>
</feature>
<proteinExistence type="predicted"/>
<keyword evidence="2" id="KW-0614">Plasmid</keyword>
<dbReference type="Proteomes" id="UP000218731">
    <property type="component" value="Plasmid pKF715C"/>
</dbReference>
<dbReference type="EMBL" id="AP015032">
    <property type="protein sequence ID" value="BAW27551.1"/>
    <property type="molecule type" value="Genomic_DNA"/>
</dbReference>
<dbReference type="RefSeq" id="WP_096427261.1">
    <property type="nucleotide sequence ID" value="NZ_AP015032.1"/>
</dbReference>
<feature type="compositionally biased region" description="Low complexity" evidence="1">
    <location>
        <begin position="340"/>
        <end position="351"/>
    </location>
</feature>
<sequence>MSIIRAARKSNFYMLPASIIEDQRLSWAARGLLVHLLSKPDNWRVNLKYLINQTQDAIGGRSGRDKVYKLINELRAAGYMYQEFVREGGNFRGVEYEVSEVPDLVQAAAYVASLEAKPGAGGKQATVQPFTDLPETVAPHTDSPVTAAPFTEKPETLDSTESSLQIEKAVSYDDPRPAGGSVGVKAPAGARSKAHSPQEGEPSNYPQSPDAKSYAPWHAYARAYRAKHKAWPLCNKRLLSQMCQIADRVGDLAPMIATYYVKHETAKHLVDALHPVSALLTNCEAYATRAEKKARFQEAKAAAEAVPAPAPAVPEPEPQQPAFDKSPGIGLEALMRLAAARAPTEPAATDDAPAEPKRKAIPPGLAGLLAARPGPQPVRFSL</sequence>
<feature type="region of interest" description="Disordered" evidence="1">
    <location>
        <begin position="340"/>
        <end position="382"/>
    </location>
</feature>
<evidence type="ECO:0008006" key="4">
    <source>
        <dbReference type="Google" id="ProtNLM"/>
    </source>
</evidence>
<gene>
    <name evidence="2" type="ORF">KF715C_pC1180</name>
</gene>
<organism evidence="2 3">
    <name type="scientific">Pseudomonas putida</name>
    <name type="common">Arthrobacter siderocapsulatus</name>
    <dbReference type="NCBI Taxonomy" id="303"/>
    <lineage>
        <taxon>Bacteria</taxon>
        <taxon>Pseudomonadati</taxon>
        <taxon>Pseudomonadota</taxon>
        <taxon>Gammaproteobacteria</taxon>
        <taxon>Pseudomonadales</taxon>
        <taxon>Pseudomonadaceae</taxon>
        <taxon>Pseudomonas</taxon>
    </lineage>
</organism>
<name>A0A1L7NQ23_PSEPU</name>
<evidence type="ECO:0000256" key="1">
    <source>
        <dbReference type="SAM" id="MobiDB-lite"/>
    </source>
</evidence>
<geneLocation type="plasmid" evidence="3">
    <name>pkf715c dna</name>
</geneLocation>
<dbReference type="AlphaFoldDB" id="A0A1L7NQ23"/>
<evidence type="ECO:0000313" key="2">
    <source>
        <dbReference type="EMBL" id="BAW27551.1"/>
    </source>
</evidence>
<feature type="compositionally biased region" description="Pro residues" evidence="1">
    <location>
        <begin position="308"/>
        <end position="319"/>
    </location>
</feature>
<accession>A0A1L7NQ23</accession>
<feature type="compositionally biased region" description="Low complexity" evidence="1">
    <location>
        <begin position="362"/>
        <end position="373"/>
    </location>
</feature>
<protein>
    <recommendedName>
        <fullName evidence="4">Helix-turn-helix domain-containing protein</fullName>
    </recommendedName>
</protein>
<evidence type="ECO:0000313" key="3">
    <source>
        <dbReference type="Proteomes" id="UP000218731"/>
    </source>
</evidence>
<feature type="region of interest" description="Disordered" evidence="1">
    <location>
        <begin position="134"/>
        <end position="211"/>
    </location>
</feature>
<reference evidence="2 3" key="1">
    <citation type="submission" date="2015-11" db="EMBL/GenBank/DDBJ databases">
        <title>Complete genome sequencing of a biphenyl-degrading bacterium, Pseudomonas putida KF715 (=NBRC110667).</title>
        <authorList>
            <person name="Suenaga H."/>
            <person name="Fujihara N."/>
            <person name="Watanabe T."/>
            <person name="Hirose J."/>
            <person name="Kimura N."/>
            <person name="Yamazoe A."/>
            <person name="Hosoyama A."/>
            <person name="Shimodaira J."/>
            <person name="Furukawa K."/>
        </authorList>
    </citation>
    <scope>NUCLEOTIDE SEQUENCE [LARGE SCALE GENOMIC DNA]</scope>
    <source>
        <strain evidence="2 3">KF715</strain>
        <plasmid evidence="3">Plasmid pkf715c dna</plasmid>
    </source>
</reference>